<dbReference type="InterPro" id="IPR014036">
    <property type="entry name" value="DeoR-like_C"/>
</dbReference>
<dbReference type="SMART" id="SM01134">
    <property type="entry name" value="DeoRC"/>
    <property type="match status" value="1"/>
</dbReference>
<dbReference type="InterPro" id="IPR050313">
    <property type="entry name" value="Carb_Metab_HTH_regulators"/>
</dbReference>
<dbReference type="OrthoDB" id="9797223at2"/>
<evidence type="ECO:0000256" key="1">
    <source>
        <dbReference type="ARBA" id="ARBA00021390"/>
    </source>
</evidence>
<name>A0A174L9G7_9FIRM</name>
<evidence type="ECO:0000256" key="5">
    <source>
        <dbReference type="ARBA" id="ARBA00023163"/>
    </source>
</evidence>
<dbReference type="EMBL" id="CZAY01000004">
    <property type="protein sequence ID" value="CUP21204.1"/>
    <property type="molecule type" value="Genomic_DNA"/>
</dbReference>
<dbReference type="InterPro" id="IPR036388">
    <property type="entry name" value="WH-like_DNA-bd_sf"/>
</dbReference>
<evidence type="ECO:0000313" key="8">
    <source>
        <dbReference type="EMBL" id="CUP21204.1"/>
    </source>
</evidence>
<evidence type="ECO:0000313" key="9">
    <source>
        <dbReference type="Proteomes" id="UP000095485"/>
    </source>
</evidence>
<keyword evidence="2" id="KW-0678">Repressor</keyword>
<feature type="domain" description="HTH deoR-type" evidence="7">
    <location>
        <begin position="3"/>
        <end position="58"/>
    </location>
</feature>
<reference evidence="8 9" key="1">
    <citation type="submission" date="2015-09" db="EMBL/GenBank/DDBJ databases">
        <authorList>
            <consortium name="Pathogen Informatics"/>
        </authorList>
    </citation>
    <scope>NUCLEOTIDE SEQUENCE [LARGE SCALE GENOMIC DNA]</scope>
    <source>
        <strain evidence="8 9">2789STDY5834914</strain>
    </source>
</reference>
<dbReference type="Gene3D" id="1.10.10.10">
    <property type="entry name" value="Winged helix-like DNA-binding domain superfamily/Winged helix DNA-binding domain"/>
    <property type="match status" value="1"/>
</dbReference>
<gene>
    <name evidence="8" type="primary">glcR</name>
    <name evidence="8" type="ORF">ERS852526_00672</name>
</gene>
<evidence type="ECO:0000256" key="2">
    <source>
        <dbReference type="ARBA" id="ARBA00022491"/>
    </source>
</evidence>
<dbReference type="InterPro" id="IPR018356">
    <property type="entry name" value="Tscrpt_reg_HTH_DeoR_CS"/>
</dbReference>
<dbReference type="SUPFAM" id="SSF100950">
    <property type="entry name" value="NagB/RpiA/CoA transferase-like"/>
    <property type="match status" value="1"/>
</dbReference>
<keyword evidence="4" id="KW-0238">DNA-binding</keyword>
<dbReference type="PROSITE" id="PS00894">
    <property type="entry name" value="HTH_DEOR_1"/>
    <property type="match status" value="1"/>
</dbReference>
<dbReference type="AlphaFoldDB" id="A0A174L9G7"/>
<dbReference type="SMART" id="SM00420">
    <property type="entry name" value="HTH_DEOR"/>
    <property type="match status" value="1"/>
</dbReference>
<dbReference type="RefSeq" id="WP_155515198.1">
    <property type="nucleotide sequence ID" value="NZ_CZAY01000004.1"/>
</dbReference>
<dbReference type="Pfam" id="PF08220">
    <property type="entry name" value="HTH_DeoR"/>
    <property type="match status" value="1"/>
</dbReference>
<keyword evidence="3" id="KW-0805">Transcription regulation</keyword>
<evidence type="ECO:0000259" key="7">
    <source>
        <dbReference type="PROSITE" id="PS51000"/>
    </source>
</evidence>
<dbReference type="PANTHER" id="PTHR30363:SF4">
    <property type="entry name" value="GLYCEROL-3-PHOSPHATE REGULON REPRESSOR"/>
    <property type="match status" value="1"/>
</dbReference>
<dbReference type="GeneID" id="96227975"/>
<evidence type="ECO:0000256" key="4">
    <source>
        <dbReference type="ARBA" id="ARBA00023125"/>
    </source>
</evidence>
<evidence type="ECO:0000256" key="6">
    <source>
        <dbReference type="ARBA" id="ARBA00024937"/>
    </source>
</evidence>
<dbReference type="InterPro" id="IPR001034">
    <property type="entry name" value="DeoR_HTH"/>
</dbReference>
<comment type="function">
    <text evidence="6">Repressor of the lactose catabolism operon. Galactose-6-phosphate is the inducer.</text>
</comment>
<organism evidence="8 9">
    <name type="scientific">Dorea longicatena</name>
    <dbReference type="NCBI Taxonomy" id="88431"/>
    <lineage>
        <taxon>Bacteria</taxon>
        <taxon>Bacillati</taxon>
        <taxon>Bacillota</taxon>
        <taxon>Clostridia</taxon>
        <taxon>Lachnospirales</taxon>
        <taxon>Lachnospiraceae</taxon>
        <taxon>Dorea</taxon>
    </lineage>
</organism>
<evidence type="ECO:0000256" key="3">
    <source>
        <dbReference type="ARBA" id="ARBA00023015"/>
    </source>
</evidence>
<dbReference type="Gene3D" id="3.40.50.1360">
    <property type="match status" value="1"/>
</dbReference>
<sequence length="251" mass="27908">MTSKERHTALLEYMTEHGKTEVSTLAEYLHTSKVTIRKDLDTLSGRGILKRERGYAVLKDPGDINYRMAFHYDNKQKIAQSAASLVKDGETLIIESGSTCALFAEELAKTKQNITIITNSVYLADYVADYSNIQIILLGGTLQPKGRSLVGPLTKQAIKAFHVDKIFTGTDGFSKEFGFTGEDLTRTDTVREMTNSADHTYILADSAKFRQSGAVAYLRFQDVYQLITDAGISEEEKSFLSEKGIRILVAQ</sequence>
<dbReference type="PROSITE" id="PS51000">
    <property type="entry name" value="HTH_DEOR_2"/>
    <property type="match status" value="1"/>
</dbReference>
<dbReference type="Pfam" id="PF00455">
    <property type="entry name" value="DeoRC"/>
    <property type="match status" value="1"/>
</dbReference>
<dbReference type="GO" id="GO:0003677">
    <property type="term" value="F:DNA binding"/>
    <property type="evidence" value="ECO:0007669"/>
    <property type="project" value="UniProtKB-KW"/>
</dbReference>
<protein>
    <recommendedName>
        <fullName evidence="1">Lactose phosphotransferase system repressor</fullName>
    </recommendedName>
</protein>
<proteinExistence type="predicted"/>
<dbReference type="InterPro" id="IPR037171">
    <property type="entry name" value="NagB/RpiA_transferase-like"/>
</dbReference>
<keyword evidence="5" id="KW-0804">Transcription</keyword>
<dbReference type="GO" id="GO:0003700">
    <property type="term" value="F:DNA-binding transcription factor activity"/>
    <property type="evidence" value="ECO:0007669"/>
    <property type="project" value="InterPro"/>
</dbReference>
<dbReference type="InterPro" id="IPR036390">
    <property type="entry name" value="WH_DNA-bd_sf"/>
</dbReference>
<accession>A0A174L9G7</accession>
<dbReference type="Proteomes" id="UP000095485">
    <property type="component" value="Unassembled WGS sequence"/>
</dbReference>
<dbReference type="PANTHER" id="PTHR30363">
    <property type="entry name" value="HTH-TYPE TRANSCRIPTIONAL REGULATOR SRLR-RELATED"/>
    <property type="match status" value="1"/>
</dbReference>
<dbReference type="SUPFAM" id="SSF46785">
    <property type="entry name" value="Winged helix' DNA-binding domain"/>
    <property type="match status" value="1"/>
</dbReference>